<dbReference type="PANTHER" id="PTHR23416:SF23">
    <property type="entry name" value="ACETYLTRANSFERASE C18B11.09C-RELATED"/>
    <property type="match status" value="1"/>
</dbReference>
<dbReference type="SUPFAM" id="SSF51161">
    <property type="entry name" value="Trimeric LpxA-like enzymes"/>
    <property type="match status" value="1"/>
</dbReference>
<dbReference type="Proteomes" id="UP001181086">
    <property type="component" value="Unassembled WGS sequence"/>
</dbReference>
<dbReference type="PANTHER" id="PTHR23416">
    <property type="entry name" value="SIALIC ACID SYNTHASE-RELATED"/>
    <property type="match status" value="1"/>
</dbReference>
<proteinExistence type="inferred from homology"/>
<dbReference type="CDD" id="cd04647">
    <property type="entry name" value="LbH_MAT_like"/>
    <property type="match status" value="1"/>
</dbReference>
<dbReference type="eggNOG" id="COG0110">
    <property type="taxonomic scope" value="Bacteria"/>
</dbReference>
<dbReference type="Gene3D" id="2.160.10.10">
    <property type="entry name" value="Hexapeptide repeat proteins"/>
    <property type="match status" value="1"/>
</dbReference>
<gene>
    <name evidence="3" type="ORF">CE91St7_29660</name>
    <name evidence="4" type="ORF">RVH45_09180</name>
</gene>
<dbReference type="InterPro" id="IPR011004">
    <property type="entry name" value="Trimer_LpxA-like_sf"/>
</dbReference>
<dbReference type="InterPro" id="IPR001451">
    <property type="entry name" value="Hexapep"/>
</dbReference>
<accession>A0A076ILV2</accession>
<evidence type="ECO:0000313" key="5">
    <source>
        <dbReference type="Proteomes" id="UP001055104"/>
    </source>
</evidence>
<dbReference type="RefSeq" id="WP_038609156.1">
    <property type="nucleotide sequence ID" value="NZ_BAABZF010000001.1"/>
</dbReference>
<dbReference type="EMBL" id="JAWDEV010000007">
    <property type="protein sequence ID" value="MDU0270071.1"/>
    <property type="molecule type" value="Genomic_DNA"/>
</dbReference>
<dbReference type="EMBL" id="BQOB01000001">
    <property type="protein sequence ID" value="GKH82082.1"/>
    <property type="molecule type" value="Genomic_DNA"/>
</dbReference>
<sequence>MKKILNIIIIFLPWAIRRRLLNIFYHYKIHPKAKIGLSYIYPKHLIMEEGAYIGHLNVAIHLELIHMGKDCTISQKNWITGFPIADKSNFQDFPNRKPYLIMGKDSAITKQHLIDCTDTVTIGELTSIGGYGTQILSHSTSLQHNKQSCAPITIGHHCFIGTRSIILPGSILPNQAVLGAGAVLKKQFTESFSLYGGVPAKFIKKMDENYAFFHRTYRPK</sequence>
<reference evidence="4" key="2">
    <citation type="submission" date="2023-10" db="EMBL/GenBank/DDBJ databases">
        <title>Genome of Potential pathogenic bacteria in Crohn's disease.</title>
        <authorList>
            <person name="Rodriguez-Palacios A."/>
        </authorList>
    </citation>
    <scope>NUCLEOTIDE SEQUENCE</scope>
    <source>
        <strain evidence="4">CavFT-hAR62</strain>
    </source>
</reference>
<name>A0A076ILV2_9BACT</name>
<evidence type="ECO:0000313" key="3">
    <source>
        <dbReference type="EMBL" id="GKH82082.1"/>
    </source>
</evidence>
<evidence type="ECO:0000313" key="4">
    <source>
        <dbReference type="EMBL" id="MDU0270071.1"/>
    </source>
</evidence>
<organism evidence="3 5">
    <name type="scientific">Phocaeicola dorei</name>
    <dbReference type="NCBI Taxonomy" id="357276"/>
    <lineage>
        <taxon>Bacteria</taxon>
        <taxon>Pseudomonadati</taxon>
        <taxon>Bacteroidota</taxon>
        <taxon>Bacteroidia</taxon>
        <taxon>Bacteroidales</taxon>
        <taxon>Bacteroidaceae</taxon>
        <taxon>Phocaeicola</taxon>
    </lineage>
</organism>
<dbReference type="EC" id="2.3.1.-" evidence="4"/>
<protein>
    <submittedName>
        <fullName evidence="4">Acyltransferase</fullName>
        <ecNumber evidence="4">2.3.1.-</ecNumber>
    </submittedName>
</protein>
<comment type="caution">
    <text evidence="3">The sequence shown here is derived from an EMBL/GenBank/DDBJ whole genome shotgun (WGS) entry which is preliminary data.</text>
</comment>
<dbReference type="Proteomes" id="UP001055104">
    <property type="component" value="Unassembled WGS sequence"/>
</dbReference>
<dbReference type="InterPro" id="IPR051159">
    <property type="entry name" value="Hexapeptide_acetyltransf"/>
</dbReference>
<evidence type="ECO:0000256" key="2">
    <source>
        <dbReference type="ARBA" id="ARBA00022679"/>
    </source>
</evidence>
<evidence type="ECO:0000256" key="1">
    <source>
        <dbReference type="ARBA" id="ARBA00007274"/>
    </source>
</evidence>
<comment type="similarity">
    <text evidence="1">Belongs to the transferase hexapeptide repeat family.</text>
</comment>
<dbReference type="GO" id="GO:0016746">
    <property type="term" value="F:acyltransferase activity"/>
    <property type="evidence" value="ECO:0007669"/>
    <property type="project" value="UniProtKB-KW"/>
</dbReference>
<keyword evidence="2 4" id="KW-0808">Transferase</keyword>
<reference evidence="3" key="1">
    <citation type="submission" date="2022-01" db="EMBL/GenBank/DDBJ databases">
        <title>Novel bile acid biosynthetic pathways are enriched in the microbiome of centenarians.</title>
        <authorList>
            <person name="Sato Y."/>
            <person name="Atarashi K."/>
            <person name="Plichta R.D."/>
            <person name="Arai Y."/>
            <person name="Sasajima S."/>
            <person name="Kearney M.S."/>
            <person name="Suda W."/>
            <person name="Takeshita K."/>
            <person name="Sasaki T."/>
            <person name="Okamoto S."/>
            <person name="Skelly N.A."/>
            <person name="Okamura Y."/>
            <person name="Vlamakis H."/>
            <person name="Li Y."/>
            <person name="Tanoue T."/>
            <person name="Takei H."/>
            <person name="Nittono H."/>
            <person name="Narushima S."/>
            <person name="Irie J."/>
            <person name="Itoh H."/>
            <person name="Moriya K."/>
            <person name="Sugiura Y."/>
            <person name="Suematsu M."/>
            <person name="Moritoki N."/>
            <person name="Shibata S."/>
            <person name="Littman R.D."/>
            <person name="Fischbach A.M."/>
            <person name="Uwamino Y."/>
            <person name="Inoue T."/>
            <person name="Honda A."/>
            <person name="Hattori M."/>
            <person name="Murai T."/>
            <person name="Xavier J.R."/>
            <person name="Hirose N."/>
            <person name="Honda K."/>
        </authorList>
    </citation>
    <scope>NUCLEOTIDE SEQUENCE</scope>
    <source>
        <strain evidence="3">CE91-St7</strain>
    </source>
</reference>
<dbReference type="KEGG" id="bdo:EL88_06280"/>
<dbReference type="AlphaFoldDB" id="A0A076ILV2"/>
<keyword evidence="4" id="KW-0012">Acyltransferase</keyword>
<dbReference type="Pfam" id="PF14602">
    <property type="entry name" value="Hexapep_2"/>
    <property type="match status" value="1"/>
</dbReference>